<dbReference type="InterPro" id="IPR028087">
    <property type="entry name" value="Tad_N"/>
</dbReference>
<keyword evidence="3" id="KW-1185">Reference proteome</keyword>
<evidence type="ECO:0000313" key="2">
    <source>
        <dbReference type="EMBL" id="MDP4539190.1"/>
    </source>
</evidence>
<accession>A0ABT9H796</accession>
<gene>
    <name evidence="2" type="ORF">Q9K01_06105</name>
</gene>
<feature type="domain" description="Putative Flp pilus-assembly TadG-like N-terminal" evidence="1">
    <location>
        <begin position="15"/>
        <end position="59"/>
    </location>
</feature>
<dbReference type="SUPFAM" id="SSF53300">
    <property type="entry name" value="vWA-like"/>
    <property type="match status" value="1"/>
</dbReference>
<comment type="caution">
    <text evidence="2">The sequence shown here is derived from an EMBL/GenBank/DDBJ whole genome shotgun (WGS) entry which is preliminary data.</text>
</comment>
<dbReference type="InterPro" id="IPR036465">
    <property type="entry name" value="vWFA_dom_sf"/>
</dbReference>
<dbReference type="Proteomes" id="UP001235664">
    <property type="component" value="Unassembled WGS sequence"/>
</dbReference>
<dbReference type="EMBL" id="JAVAIL010000002">
    <property type="protein sequence ID" value="MDP4539190.1"/>
    <property type="molecule type" value="Genomic_DNA"/>
</dbReference>
<evidence type="ECO:0000259" key="1">
    <source>
        <dbReference type="Pfam" id="PF13400"/>
    </source>
</evidence>
<organism evidence="2 3">
    <name type="scientific">Qipengyuania benthica</name>
    <dbReference type="NCBI Taxonomy" id="3067651"/>
    <lineage>
        <taxon>Bacteria</taxon>
        <taxon>Pseudomonadati</taxon>
        <taxon>Pseudomonadota</taxon>
        <taxon>Alphaproteobacteria</taxon>
        <taxon>Sphingomonadales</taxon>
        <taxon>Erythrobacteraceae</taxon>
        <taxon>Qipengyuania</taxon>
    </lineage>
</organism>
<dbReference type="Gene3D" id="3.40.50.410">
    <property type="entry name" value="von Willebrand factor, type A domain"/>
    <property type="match status" value="2"/>
</dbReference>
<reference evidence="2 3" key="1">
    <citation type="submission" date="2023-08" db="EMBL/GenBank/DDBJ databases">
        <title>genomic of DY56.</title>
        <authorList>
            <person name="Wang Y."/>
        </authorList>
    </citation>
    <scope>NUCLEOTIDE SEQUENCE [LARGE SCALE GENOMIC DNA]</scope>
    <source>
        <strain evidence="2 3">DY56-A-20</strain>
    </source>
</reference>
<protein>
    <submittedName>
        <fullName evidence="2">Pilus assembly protein TadG-related protein</fullName>
    </submittedName>
</protein>
<dbReference type="RefSeq" id="WP_305929329.1">
    <property type="nucleotide sequence ID" value="NZ_JAVAIL010000002.1"/>
</dbReference>
<sequence length="586" mass="64065">MRRGFLSRLRADEAGNTLAIAAAALLPLIGLVGGGVDMSRMYIVKTRLQHACDAGALAGRKAMGAGVWSYDNYAARRAAGGFFDANIQADPYGATDLTRNFTEDAGKVVGTASATVPMTLMRIFGNESQTLTVSCDAEMRLPNTDVMFVLDVTGSMGETPSGDSQTKIQSLRVAVKCFYEIVARLDSDASCTTGAPSGGTGDQVQIRFGFVPYATNVNVGRLLPTAYLADSWNYQTRRRVGWEWGDWTAYSYSGSSYYGSCSSPAADTAETQYKSEKTSYYGSYYCVNYSRGRVPAWEYDRLPVNVAELKNGTAWRDSFEWPIANDGGNKTIGWDGCIEERQTVRTTSFAPIPAGANDLDIDLVPTSDITTQWGPALPDLIHTRRGNFGDWDRSRVSSTTSNYSNASSYFCPAPARKLQSFPAASEFDTYVNSLTPSGNTYHDIGLLWGARLLSPTGIFRSENEFASEGGEIERHLIFMTDGDTVTSSRNYTAYGIPWFDRRQTTSTSSTALDEQVDLRFAAICTAVKNKNITLWVISFGSVSSGTVTRLRNCATSGRYFHATNAATIQQTFRSIADEISQLRLTR</sequence>
<dbReference type="Pfam" id="PF13400">
    <property type="entry name" value="Tad"/>
    <property type="match status" value="1"/>
</dbReference>
<evidence type="ECO:0000313" key="3">
    <source>
        <dbReference type="Proteomes" id="UP001235664"/>
    </source>
</evidence>
<proteinExistence type="predicted"/>
<name>A0ABT9H796_9SPHN</name>